<dbReference type="GO" id="GO:0004553">
    <property type="term" value="F:hydrolase activity, hydrolyzing O-glycosyl compounds"/>
    <property type="evidence" value="ECO:0007669"/>
    <property type="project" value="InterPro"/>
</dbReference>
<dbReference type="EMBL" id="PXOG01000109">
    <property type="protein sequence ID" value="RGP76806.1"/>
    <property type="molecule type" value="Genomic_DNA"/>
</dbReference>
<evidence type="ECO:0000256" key="1">
    <source>
        <dbReference type="SAM" id="MobiDB-lite"/>
    </source>
</evidence>
<evidence type="ECO:0000256" key="2">
    <source>
        <dbReference type="SAM" id="SignalP"/>
    </source>
</evidence>
<dbReference type="PANTHER" id="PTHR10963:SF60">
    <property type="entry name" value="GRAM-NEGATIVE BACTERIA-BINDING PROTEIN 1-RELATED"/>
    <property type="match status" value="1"/>
</dbReference>
<dbReference type="Proteomes" id="UP000266234">
    <property type="component" value="Unassembled WGS sequence"/>
</dbReference>
<feature type="chain" id="PRO_5017382347" evidence="2">
    <location>
        <begin position="19"/>
        <end position="698"/>
    </location>
</feature>
<dbReference type="InterPro" id="IPR013320">
    <property type="entry name" value="ConA-like_dom_sf"/>
</dbReference>
<feature type="compositionally biased region" description="Pro residues" evidence="1">
    <location>
        <begin position="316"/>
        <end position="325"/>
    </location>
</feature>
<feature type="compositionally biased region" description="Gly residues" evidence="1">
    <location>
        <begin position="517"/>
        <end position="526"/>
    </location>
</feature>
<evidence type="ECO:0000313" key="4">
    <source>
        <dbReference type="EMBL" id="RGP76806.1"/>
    </source>
</evidence>
<gene>
    <name evidence="4" type="ORF">FLONG3_5074</name>
</gene>
<organism evidence="4 5">
    <name type="scientific">Fusarium longipes</name>
    <dbReference type="NCBI Taxonomy" id="694270"/>
    <lineage>
        <taxon>Eukaryota</taxon>
        <taxon>Fungi</taxon>
        <taxon>Dikarya</taxon>
        <taxon>Ascomycota</taxon>
        <taxon>Pezizomycotina</taxon>
        <taxon>Sordariomycetes</taxon>
        <taxon>Hypocreomycetidae</taxon>
        <taxon>Hypocreales</taxon>
        <taxon>Nectriaceae</taxon>
        <taxon>Fusarium</taxon>
    </lineage>
</organism>
<keyword evidence="5" id="KW-1185">Reference proteome</keyword>
<feature type="region of interest" description="Disordered" evidence="1">
    <location>
        <begin position="287"/>
        <end position="306"/>
    </location>
</feature>
<reference evidence="4 5" key="1">
    <citation type="journal article" date="2018" name="PLoS Pathog.">
        <title>Evolution of structural diversity of trichothecenes, a family of toxins produced by plant pathogenic and entomopathogenic fungi.</title>
        <authorList>
            <person name="Proctor R.H."/>
            <person name="McCormick S.P."/>
            <person name="Kim H.S."/>
            <person name="Cardoza R.E."/>
            <person name="Stanley A.M."/>
            <person name="Lindo L."/>
            <person name="Kelly A."/>
            <person name="Brown D.W."/>
            <person name="Lee T."/>
            <person name="Vaughan M.M."/>
            <person name="Alexander N.J."/>
            <person name="Busman M."/>
            <person name="Gutierrez S."/>
        </authorList>
    </citation>
    <scope>NUCLEOTIDE SEQUENCE [LARGE SCALE GENOMIC DNA]</scope>
    <source>
        <strain evidence="4 5">NRRL 20695</strain>
    </source>
</reference>
<dbReference type="STRING" id="694270.A0A395SX76"/>
<dbReference type="GO" id="GO:0005975">
    <property type="term" value="P:carbohydrate metabolic process"/>
    <property type="evidence" value="ECO:0007669"/>
    <property type="project" value="InterPro"/>
</dbReference>
<evidence type="ECO:0000259" key="3">
    <source>
        <dbReference type="PROSITE" id="PS51762"/>
    </source>
</evidence>
<feature type="signal peptide" evidence="2">
    <location>
        <begin position="1"/>
        <end position="18"/>
    </location>
</feature>
<dbReference type="Pfam" id="PF26113">
    <property type="entry name" value="GH16_XgeA"/>
    <property type="match status" value="1"/>
</dbReference>
<evidence type="ECO:0000313" key="5">
    <source>
        <dbReference type="Proteomes" id="UP000266234"/>
    </source>
</evidence>
<dbReference type="InterPro" id="IPR050546">
    <property type="entry name" value="Glycosyl_Hydrlase_16"/>
</dbReference>
<protein>
    <submittedName>
        <fullName evidence="4">Secreted glucosidase</fullName>
    </submittedName>
</protein>
<dbReference type="AlphaFoldDB" id="A0A395SX76"/>
<name>A0A395SX76_9HYPO</name>
<feature type="compositionally biased region" description="Pro residues" evidence="1">
    <location>
        <begin position="616"/>
        <end position="628"/>
    </location>
</feature>
<dbReference type="Gene3D" id="2.60.120.200">
    <property type="match status" value="1"/>
</dbReference>
<feature type="region of interest" description="Disordered" evidence="1">
    <location>
        <begin position="311"/>
        <end position="636"/>
    </location>
</feature>
<keyword evidence="2" id="KW-0732">Signal</keyword>
<comment type="caution">
    <text evidence="4">The sequence shown here is derived from an EMBL/GenBank/DDBJ whole genome shotgun (WGS) entry which is preliminary data.</text>
</comment>
<feature type="compositionally biased region" description="Basic and acidic residues" evidence="1">
    <location>
        <begin position="597"/>
        <end position="610"/>
    </location>
</feature>
<feature type="compositionally biased region" description="Polar residues" evidence="1">
    <location>
        <begin position="533"/>
        <end position="546"/>
    </location>
</feature>
<dbReference type="SUPFAM" id="SSF49899">
    <property type="entry name" value="Concanavalin A-like lectins/glucanases"/>
    <property type="match status" value="1"/>
</dbReference>
<sequence length="698" mass="75434">MRFFTICIASTLLWLAGATPSYEGFDLIWEDSFEGSAGSLPDTSKWIMQDWFKDLNGDWQTYTTNAENQQLSGQGSLLIIPLRDSSATKGWTSGRLESAYTFIPAPGARTIAEASIRLGSAPASGKTGIWPAFWLLGDSHRKGTLIWPACGEIDIMENVNGETKTQGVIHCDKNPGGICNEKNGIAGATALPDGGSDFHTYTAVIDRTPDNWMEESVTFFLDGKRYHQVTGAMINNEEVWGKIAHNLIHFILNVAVGGEWPGDPDESTVDGMGNAMEVKYVAHLQSTGSGGVPASQGMGDGKSQSAYDVVTKPEFSEPPPPPAYPRPHDSHSPPAFHGHPQPQPHYGGDFDYDRFPESPAVHPISDPDEPSDSLGQYQDSNAYDRPSFPAPQPPFHQDLPALEKSYGRPDYGSSPFSSHYPPASDQYPSSNDMYGFPSSDESEFPPQRNIYSSEMPHYHDMDEMYDDSESQRQSYPPQMSHDSKPQWRPGTSRKPQSLAKVGCEAPSAGSPEHGSYGIPGGWGPGTGKECPDSVNSMLKTRQVSSSGDDKGEPESNSGSSKPDMPYRFKTPSYPPAPGPDAIAPPTVAHGEFGGIQAKDKSKDSKRDMPNRFKAPGYPPAPAPAPAPPAVSSGEYGGVQAEDKAGYLALKGLNEDEYVILEGLNEMSRVPAHGVPEHTPPGKAFMASMVFVVFAVLTL</sequence>
<proteinExistence type="predicted"/>
<accession>A0A395SX76</accession>
<feature type="domain" description="GH16" evidence="3">
    <location>
        <begin position="12"/>
        <end position="289"/>
    </location>
</feature>
<dbReference type="OrthoDB" id="192832at2759"/>
<dbReference type="PANTHER" id="PTHR10963">
    <property type="entry name" value="GLYCOSYL HYDROLASE-RELATED"/>
    <property type="match status" value="1"/>
</dbReference>
<dbReference type="PROSITE" id="PS51762">
    <property type="entry name" value="GH16_2"/>
    <property type="match status" value="1"/>
</dbReference>
<dbReference type="InterPro" id="IPR000757">
    <property type="entry name" value="Beta-glucanase-like"/>
</dbReference>
<dbReference type="CDD" id="cd02182">
    <property type="entry name" value="GH16_Strep_laminarinase_like"/>
    <property type="match status" value="1"/>
</dbReference>